<dbReference type="InterPro" id="IPR000073">
    <property type="entry name" value="AB_hydrolase_1"/>
</dbReference>
<dbReference type="SUPFAM" id="SSF53474">
    <property type="entry name" value="alpha/beta-Hydrolases"/>
    <property type="match status" value="1"/>
</dbReference>
<dbReference type="InterPro" id="IPR029058">
    <property type="entry name" value="AB_hydrolase_fold"/>
</dbReference>
<proteinExistence type="predicted"/>
<gene>
    <name evidence="2" type="ORF">AsFPU1_1594</name>
</gene>
<dbReference type="Pfam" id="PF12697">
    <property type="entry name" value="Abhydrolase_6"/>
    <property type="match status" value="1"/>
</dbReference>
<reference evidence="3" key="1">
    <citation type="submission" date="2017-05" db="EMBL/GenBank/DDBJ databases">
        <title>Physiological properties and genetic analysis related to exopolysaccharide production of fresh-water unicellular cyanobacterium Aphanothece sacrum, Suizenji Nori, that has been cultured as a food source in Japan.</title>
        <authorList>
            <person name="Kanesaki Y."/>
            <person name="Yoshikawa S."/>
            <person name="Ohki K."/>
        </authorList>
    </citation>
    <scope>NUCLEOTIDE SEQUENCE [LARGE SCALE GENOMIC DNA]</scope>
    <source>
        <strain evidence="3">FPU1</strain>
    </source>
</reference>
<dbReference type="PRINTS" id="PR00111">
    <property type="entry name" value="ABHYDROLASE"/>
</dbReference>
<dbReference type="AlphaFoldDB" id="A0A401IFX9"/>
<evidence type="ECO:0000313" key="3">
    <source>
        <dbReference type="Proteomes" id="UP000287247"/>
    </source>
</evidence>
<dbReference type="PANTHER" id="PTHR46438:SF7">
    <property type="entry name" value="ALPHA_BETA-HYDROLASES SUPERFAMILY PROTEIN"/>
    <property type="match status" value="1"/>
</dbReference>
<accession>A0A401IFX9</accession>
<dbReference type="OrthoDB" id="420213at2"/>
<dbReference type="GO" id="GO:0047746">
    <property type="term" value="F:chlorophyllase activity"/>
    <property type="evidence" value="ECO:0007669"/>
    <property type="project" value="TreeGrafter"/>
</dbReference>
<dbReference type="EMBL" id="BDQK01000006">
    <property type="protein sequence ID" value="GBF80193.1"/>
    <property type="molecule type" value="Genomic_DNA"/>
</dbReference>
<feature type="domain" description="AB hydrolase-1" evidence="1">
    <location>
        <begin position="34"/>
        <end position="285"/>
    </location>
</feature>
<dbReference type="Gene3D" id="3.40.50.1820">
    <property type="entry name" value="alpha/beta hydrolase"/>
    <property type="match status" value="1"/>
</dbReference>
<dbReference type="PANTHER" id="PTHR46438">
    <property type="entry name" value="ALPHA/BETA-HYDROLASES SUPERFAMILY PROTEIN"/>
    <property type="match status" value="1"/>
</dbReference>
<dbReference type="RefSeq" id="WP_124975040.1">
    <property type="nucleotide sequence ID" value="NZ_BDQK01000006.1"/>
</dbReference>
<evidence type="ECO:0000313" key="2">
    <source>
        <dbReference type="EMBL" id="GBF80193.1"/>
    </source>
</evidence>
<dbReference type="InterPro" id="IPR000639">
    <property type="entry name" value="Epox_hydrolase-like"/>
</dbReference>
<evidence type="ECO:0000259" key="1">
    <source>
        <dbReference type="Pfam" id="PF12697"/>
    </source>
</evidence>
<organism evidence="2 3">
    <name type="scientific">Aphanothece sacrum FPU1</name>
    <dbReference type="NCBI Taxonomy" id="1920663"/>
    <lineage>
        <taxon>Bacteria</taxon>
        <taxon>Bacillati</taxon>
        <taxon>Cyanobacteriota</taxon>
        <taxon>Cyanophyceae</taxon>
        <taxon>Oscillatoriophycideae</taxon>
        <taxon>Chroococcales</taxon>
        <taxon>Aphanothecaceae</taxon>
        <taxon>Aphanothece</taxon>
    </lineage>
</organism>
<protein>
    <recommendedName>
        <fullName evidence="1">AB hydrolase-1 domain-containing protein</fullName>
    </recommendedName>
</protein>
<dbReference type="PRINTS" id="PR00412">
    <property type="entry name" value="EPOXHYDRLASE"/>
</dbReference>
<dbReference type="Proteomes" id="UP000287247">
    <property type="component" value="Unassembled WGS sequence"/>
</dbReference>
<keyword evidence="3" id="KW-1185">Reference proteome</keyword>
<dbReference type="GO" id="GO:0015994">
    <property type="term" value="P:chlorophyll metabolic process"/>
    <property type="evidence" value="ECO:0007669"/>
    <property type="project" value="TreeGrafter"/>
</dbReference>
<name>A0A401IFX9_APHSA</name>
<comment type="caution">
    <text evidence="2">The sequence shown here is derived from an EMBL/GenBank/DDBJ whole genome shotgun (WGS) entry which is preliminary data.</text>
</comment>
<sequence>MISQLLDPHSLETFTWNWQGHRIKYTVKGQGKPILLIHGFGASIGHWRHNIPILAQEGYRVYALDLLGFGGSDKPELNYTVELWRDLIQDFWAEHIQEPTVFVGNSIGGLLTLMIMTSSPHITQGGVLINCAGGLNHRPDELNFLLRLIMGVFAKLVNSPITGKYIFNSIRQKKRIRRTLYQVYCDRNAVTDELVEILYQPSCDEGAQKVFASVLTAPPGPHPIELLPQIEHPLLVLWGTEDPWTPITGAKIYQERAQMGQNTEFYPIPQAGHCPHDEKPNQVNELMLNWLNRFN</sequence>